<feature type="domain" description="PKS/mFAS DH" evidence="56">
    <location>
        <begin position="935"/>
        <end position="1211"/>
    </location>
</feature>
<dbReference type="SUPFAM" id="SSF53474">
    <property type="entry name" value="alpha/beta-Hydrolases"/>
    <property type="match status" value="1"/>
</dbReference>
<evidence type="ECO:0000256" key="30">
    <source>
        <dbReference type="ARBA" id="ARBA00047897"/>
    </source>
</evidence>
<comment type="catalytic activity">
    <reaction evidence="23">
        <text>hexanoyl-[ACP] + malonyl-[ACP] + H(+) = 3-oxooctanoyl-[ACP] + holo-[ACP] + CO2</text>
        <dbReference type="Rhea" id="RHEA:41836"/>
        <dbReference type="Rhea" id="RHEA-COMP:9623"/>
        <dbReference type="Rhea" id="RHEA-COMP:9632"/>
        <dbReference type="Rhea" id="RHEA-COMP:9633"/>
        <dbReference type="Rhea" id="RHEA-COMP:9685"/>
        <dbReference type="ChEBI" id="CHEBI:15378"/>
        <dbReference type="ChEBI" id="CHEBI:16526"/>
        <dbReference type="ChEBI" id="CHEBI:64479"/>
        <dbReference type="ChEBI" id="CHEBI:78449"/>
        <dbReference type="ChEBI" id="CHEBI:78459"/>
        <dbReference type="ChEBI" id="CHEBI:78460"/>
    </reaction>
    <physiologicalReaction direction="left-to-right" evidence="23">
        <dbReference type="Rhea" id="RHEA:41837"/>
    </physiologicalReaction>
</comment>
<dbReference type="GO" id="GO:0031177">
    <property type="term" value="F:phosphopantetheine binding"/>
    <property type="evidence" value="ECO:0007669"/>
    <property type="project" value="InterPro"/>
</dbReference>
<dbReference type="GO" id="GO:0033068">
    <property type="term" value="P:macrolide biosynthetic process"/>
    <property type="evidence" value="ECO:0007669"/>
    <property type="project" value="UniProtKB-ARBA"/>
</dbReference>
<comment type="catalytic activity">
    <reaction evidence="25">
        <text>3-oxodecanoyl-[ACP] + NADPH + H(+) = (3R)-hydroxydecanoyl-[ACP] + NADP(+)</text>
        <dbReference type="Rhea" id="RHEA:41856"/>
        <dbReference type="Rhea" id="RHEA-COMP:9637"/>
        <dbReference type="Rhea" id="RHEA-COMP:9638"/>
        <dbReference type="ChEBI" id="CHEBI:15378"/>
        <dbReference type="ChEBI" id="CHEBI:57783"/>
        <dbReference type="ChEBI" id="CHEBI:58349"/>
        <dbReference type="ChEBI" id="CHEBI:78464"/>
        <dbReference type="ChEBI" id="CHEBI:78466"/>
    </reaction>
    <physiologicalReaction direction="left-to-right" evidence="25">
        <dbReference type="Rhea" id="RHEA:41857"/>
    </physiologicalReaction>
</comment>
<evidence type="ECO:0000256" key="47">
    <source>
        <dbReference type="ARBA" id="ARBA00049414"/>
    </source>
</evidence>
<comment type="catalytic activity">
    <reaction evidence="26">
        <text>tetradecanoyl-[ACP] + malonyl-[ACP] + H(+) = 3-oxohexadecanoyl-[ACP] + holo-[ACP] + CO2</text>
        <dbReference type="Rhea" id="RHEA:41900"/>
        <dbReference type="Rhea" id="RHEA-COMP:9623"/>
        <dbReference type="Rhea" id="RHEA-COMP:9648"/>
        <dbReference type="Rhea" id="RHEA-COMP:9649"/>
        <dbReference type="Rhea" id="RHEA-COMP:9685"/>
        <dbReference type="ChEBI" id="CHEBI:15378"/>
        <dbReference type="ChEBI" id="CHEBI:16526"/>
        <dbReference type="ChEBI" id="CHEBI:64479"/>
        <dbReference type="ChEBI" id="CHEBI:78449"/>
        <dbReference type="ChEBI" id="CHEBI:78477"/>
        <dbReference type="ChEBI" id="CHEBI:78478"/>
    </reaction>
    <physiologicalReaction direction="left-to-right" evidence="26">
        <dbReference type="Rhea" id="RHEA:41901"/>
    </physiologicalReaction>
</comment>
<evidence type="ECO:0000256" key="46">
    <source>
        <dbReference type="ARBA" id="ARBA00049263"/>
    </source>
</evidence>
<comment type="catalytic activity">
    <reaction evidence="33">
        <text>hexadecanoyl-[ACP] + malonyl-[ACP] + H(+) = 3-oxooctadecanoyl-[ACP] + holo-[ACP] + CO2</text>
        <dbReference type="Rhea" id="RHEA:41916"/>
        <dbReference type="Rhea" id="RHEA-COMP:9623"/>
        <dbReference type="Rhea" id="RHEA-COMP:9652"/>
        <dbReference type="Rhea" id="RHEA-COMP:9653"/>
        <dbReference type="Rhea" id="RHEA-COMP:9685"/>
        <dbReference type="ChEBI" id="CHEBI:15378"/>
        <dbReference type="ChEBI" id="CHEBI:16526"/>
        <dbReference type="ChEBI" id="CHEBI:64479"/>
        <dbReference type="ChEBI" id="CHEBI:78449"/>
        <dbReference type="ChEBI" id="CHEBI:78483"/>
        <dbReference type="ChEBI" id="CHEBI:78487"/>
    </reaction>
    <physiologicalReaction direction="left-to-right" evidence="33">
        <dbReference type="Rhea" id="RHEA:41917"/>
    </physiologicalReaction>
</comment>
<evidence type="ECO:0000256" key="34">
    <source>
        <dbReference type="ARBA" id="ARBA00048281"/>
    </source>
</evidence>
<dbReference type="InterPro" id="IPR014031">
    <property type="entry name" value="Ketoacyl_synth_C"/>
</dbReference>
<dbReference type="SMART" id="SM00827">
    <property type="entry name" value="PKS_AT"/>
    <property type="match status" value="1"/>
</dbReference>
<dbReference type="CDD" id="cd00833">
    <property type="entry name" value="PKS"/>
    <property type="match status" value="1"/>
</dbReference>
<dbReference type="SMART" id="SM00826">
    <property type="entry name" value="PKS_DH"/>
    <property type="match status" value="1"/>
</dbReference>
<dbReference type="Pfam" id="PF21089">
    <property type="entry name" value="PKS_DH_N"/>
    <property type="match status" value="1"/>
</dbReference>
<feature type="region of interest" description="Disordered" evidence="53">
    <location>
        <begin position="1"/>
        <end position="29"/>
    </location>
</feature>
<feature type="compositionally biased region" description="Low complexity" evidence="53">
    <location>
        <begin position="7"/>
        <end position="22"/>
    </location>
</feature>
<dbReference type="OrthoDB" id="9778690at2"/>
<evidence type="ECO:0000256" key="37">
    <source>
        <dbReference type="ARBA" id="ARBA00048506"/>
    </source>
</evidence>
<dbReference type="Pfam" id="PF00698">
    <property type="entry name" value="Acyl_transf_1"/>
    <property type="match status" value="1"/>
</dbReference>
<evidence type="ECO:0000256" key="49">
    <source>
        <dbReference type="ARBA" id="ARBA00049449"/>
    </source>
</evidence>
<feature type="compositionally biased region" description="Pro residues" evidence="53">
    <location>
        <begin position="1057"/>
        <end position="1073"/>
    </location>
</feature>
<comment type="catalytic activity">
    <reaction evidence="39">
        <text>a 2,3-saturated acyl-[ACP] + NADP(+) = a (2E)-enoyl-[ACP] + NADPH + H(+)</text>
        <dbReference type="Rhea" id="RHEA:22564"/>
        <dbReference type="Rhea" id="RHEA-COMP:9925"/>
        <dbReference type="Rhea" id="RHEA-COMP:9926"/>
        <dbReference type="ChEBI" id="CHEBI:15378"/>
        <dbReference type="ChEBI" id="CHEBI:57783"/>
        <dbReference type="ChEBI" id="CHEBI:58349"/>
        <dbReference type="ChEBI" id="CHEBI:78784"/>
        <dbReference type="ChEBI" id="CHEBI:78785"/>
        <dbReference type="EC" id="1.3.1.39"/>
    </reaction>
    <physiologicalReaction direction="right-to-left" evidence="39">
        <dbReference type="Rhea" id="RHEA:22566"/>
    </physiologicalReaction>
</comment>
<evidence type="ECO:0000256" key="41">
    <source>
        <dbReference type="ARBA" id="ARBA00048704"/>
    </source>
</evidence>
<comment type="catalytic activity">
    <reaction evidence="27">
        <text>(2E)-butenoyl-[ACP] + NADPH + H(+) = butanoyl-[ACP] + NADP(+)</text>
        <dbReference type="Rhea" id="RHEA:41812"/>
        <dbReference type="Rhea" id="RHEA-COMP:9627"/>
        <dbReference type="Rhea" id="RHEA-COMP:9628"/>
        <dbReference type="ChEBI" id="CHEBI:15378"/>
        <dbReference type="ChEBI" id="CHEBI:57783"/>
        <dbReference type="ChEBI" id="CHEBI:58349"/>
        <dbReference type="ChEBI" id="CHEBI:78453"/>
        <dbReference type="ChEBI" id="CHEBI:78454"/>
    </reaction>
    <physiologicalReaction direction="left-to-right" evidence="27">
        <dbReference type="Rhea" id="RHEA:41813"/>
    </physiologicalReaction>
</comment>
<comment type="catalytic activity">
    <reaction evidence="13">
        <text>(3R)-hydroxydodecanoyl-[ACP] = (2E)-dodecenoyl-[ACP] + H2O</text>
        <dbReference type="Rhea" id="RHEA:41876"/>
        <dbReference type="Rhea" id="RHEA-COMP:9642"/>
        <dbReference type="Rhea" id="RHEA-COMP:9643"/>
        <dbReference type="ChEBI" id="CHEBI:15377"/>
        <dbReference type="ChEBI" id="CHEBI:78470"/>
        <dbReference type="ChEBI" id="CHEBI:78472"/>
    </reaction>
    <physiologicalReaction direction="left-to-right" evidence="13">
        <dbReference type="Rhea" id="RHEA:41877"/>
    </physiologicalReaction>
</comment>
<keyword evidence="6" id="KW-0702">S-nitrosylation</keyword>
<dbReference type="Gene3D" id="3.10.129.110">
    <property type="entry name" value="Polyketide synthase dehydratase"/>
    <property type="match status" value="1"/>
</dbReference>
<dbReference type="Gene3D" id="3.30.70.3290">
    <property type="match status" value="1"/>
</dbReference>
<evidence type="ECO:0000256" key="7">
    <source>
        <dbReference type="ARBA" id="ARBA00022898"/>
    </source>
</evidence>
<dbReference type="PROSITE" id="PS52004">
    <property type="entry name" value="KS3_2"/>
    <property type="match status" value="1"/>
</dbReference>
<dbReference type="RefSeq" id="WP_146483532.1">
    <property type="nucleotide sequence ID" value="NZ_CP042266.1"/>
</dbReference>
<feature type="domain" description="Carrier" evidence="54">
    <location>
        <begin position="2027"/>
        <end position="2102"/>
    </location>
</feature>
<proteinExistence type="predicted"/>
<dbReference type="GO" id="GO:0004315">
    <property type="term" value="F:3-oxoacyl-[acyl-carrier-protein] synthase activity"/>
    <property type="evidence" value="ECO:0007669"/>
    <property type="project" value="UniProtKB-EC"/>
</dbReference>
<feature type="active site" description="Proton acceptor; for dehydratase activity" evidence="52">
    <location>
        <position position="967"/>
    </location>
</feature>
<comment type="catalytic activity">
    <reaction evidence="47">
        <text>3-oxohexadecanoyl-[ACP] + NADPH + H(+) = (3R)-hydroxyhexadecanoyl-[ACP] + NADP(+)</text>
        <dbReference type="Rhea" id="RHEA:41904"/>
        <dbReference type="Rhea" id="RHEA-COMP:9649"/>
        <dbReference type="Rhea" id="RHEA-COMP:9650"/>
        <dbReference type="ChEBI" id="CHEBI:15378"/>
        <dbReference type="ChEBI" id="CHEBI:57783"/>
        <dbReference type="ChEBI" id="CHEBI:58349"/>
        <dbReference type="ChEBI" id="CHEBI:78478"/>
        <dbReference type="ChEBI" id="CHEBI:78480"/>
    </reaction>
    <physiologicalReaction direction="left-to-right" evidence="47">
        <dbReference type="Rhea" id="RHEA:41905"/>
    </physiologicalReaction>
</comment>
<dbReference type="InterPro" id="IPR036291">
    <property type="entry name" value="NAD(P)-bd_dom_sf"/>
</dbReference>
<dbReference type="SMART" id="SM00829">
    <property type="entry name" value="PKS_ER"/>
    <property type="match status" value="1"/>
</dbReference>
<comment type="catalytic activity">
    <reaction evidence="38">
        <text>3-oxohexanoyl-[ACP] + NADPH + H(+) = (3R)-hydroxyhexanoyl-[ACP] + NADP(+)</text>
        <dbReference type="Rhea" id="RHEA:41824"/>
        <dbReference type="Rhea" id="RHEA-COMP:9629"/>
        <dbReference type="Rhea" id="RHEA-COMP:9630"/>
        <dbReference type="ChEBI" id="CHEBI:15378"/>
        <dbReference type="ChEBI" id="CHEBI:57783"/>
        <dbReference type="ChEBI" id="CHEBI:58349"/>
        <dbReference type="ChEBI" id="CHEBI:78456"/>
        <dbReference type="ChEBI" id="CHEBI:78457"/>
    </reaction>
    <physiologicalReaction direction="left-to-right" evidence="38">
        <dbReference type="Rhea" id="RHEA:41825"/>
    </physiologicalReaction>
</comment>
<evidence type="ECO:0000259" key="55">
    <source>
        <dbReference type="PROSITE" id="PS52004"/>
    </source>
</evidence>
<evidence type="ECO:0000256" key="3">
    <source>
        <dbReference type="ARBA" id="ARBA00022450"/>
    </source>
</evidence>
<dbReference type="PROSITE" id="PS50075">
    <property type="entry name" value="CARRIER"/>
    <property type="match status" value="1"/>
</dbReference>
<dbReference type="InterPro" id="IPR050091">
    <property type="entry name" value="PKS_NRPS_Biosynth_Enz"/>
</dbReference>
<dbReference type="GO" id="GO:0141148">
    <property type="term" value="F:enoyl-[acyl-carrier-protein] reductase (NADPH) activity"/>
    <property type="evidence" value="ECO:0007669"/>
    <property type="project" value="UniProtKB-EC"/>
</dbReference>
<comment type="catalytic activity">
    <reaction evidence="49">
        <text>butanoyl-[ACP] + malonyl-[ACP] + H(+) = 3-oxohexanoyl-[ACP] + holo-[ACP] + CO2</text>
        <dbReference type="Rhea" id="RHEA:41820"/>
        <dbReference type="Rhea" id="RHEA-COMP:9623"/>
        <dbReference type="Rhea" id="RHEA-COMP:9628"/>
        <dbReference type="Rhea" id="RHEA-COMP:9629"/>
        <dbReference type="Rhea" id="RHEA-COMP:9685"/>
        <dbReference type="ChEBI" id="CHEBI:15378"/>
        <dbReference type="ChEBI" id="CHEBI:16526"/>
        <dbReference type="ChEBI" id="CHEBI:64479"/>
        <dbReference type="ChEBI" id="CHEBI:78449"/>
        <dbReference type="ChEBI" id="CHEBI:78454"/>
        <dbReference type="ChEBI" id="CHEBI:78456"/>
    </reaction>
    <physiologicalReaction direction="left-to-right" evidence="49">
        <dbReference type="Rhea" id="RHEA:41821"/>
    </physiologicalReaction>
</comment>
<comment type="catalytic activity">
    <reaction evidence="42">
        <text>3-oxotetradecanoyl-[ACP] + NADPH + H(+) = (3R)-hydroxytetradecanoyl-[ACP] + NADP(+)</text>
        <dbReference type="Rhea" id="RHEA:41888"/>
        <dbReference type="Rhea" id="RHEA-COMP:9645"/>
        <dbReference type="Rhea" id="RHEA-COMP:9646"/>
        <dbReference type="ChEBI" id="CHEBI:15378"/>
        <dbReference type="ChEBI" id="CHEBI:57783"/>
        <dbReference type="ChEBI" id="CHEBI:58349"/>
        <dbReference type="ChEBI" id="CHEBI:78473"/>
        <dbReference type="ChEBI" id="CHEBI:78474"/>
    </reaction>
    <physiologicalReaction direction="left-to-right" evidence="42">
        <dbReference type="Rhea" id="RHEA:41889"/>
    </physiologicalReaction>
</comment>
<dbReference type="Gene3D" id="3.40.47.10">
    <property type="match status" value="1"/>
</dbReference>
<dbReference type="FunFam" id="3.40.366.10:FF:000002">
    <property type="entry name" value="Probable polyketide synthase 2"/>
    <property type="match status" value="1"/>
</dbReference>
<dbReference type="SMART" id="SM00824">
    <property type="entry name" value="PKS_TE"/>
    <property type="match status" value="1"/>
</dbReference>
<comment type="catalytic activity">
    <reaction evidence="44">
        <text>decanoyl-[ACP] + malonyl-[ACP] + H(+) = 3-oxododecanoyl-[ACP] + holo-[ACP] + CO2</text>
        <dbReference type="Rhea" id="RHEA:41868"/>
        <dbReference type="Rhea" id="RHEA-COMP:9623"/>
        <dbReference type="Rhea" id="RHEA-COMP:9640"/>
        <dbReference type="Rhea" id="RHEA-COMP:9641"/>
        <dbReference type="Rhea" id="RHEA-COMP:9685"/>
        <dbReference type="ChEBI" id="CHEBI:15378"/>
        <dbReference type="ChEBI" id="CHEBI:16526"/>
        <dbReference type="ChEBI" id="CHEBI:64479"/>
        <dbReference type="ChEBI" id="CHEBI:78449"/>
        <dbReference type="ChEBI" id="CHEBI:78468"/>
        <dbReference type="ChEBI" id="CHEBI:78469"/>
    </reaction>
    <physiologicalReaction direction="left-to-right" evidence="44">
        <dbReference type="Rhea" id="RHEA:41869"/>
    </physiologicalReaction>
</comment>
<dbReference type="CDD" id="cd08956">
    <property type="entry name" value="KR_3_FAS_SDR_x"/>
    <property type="match status" value="1"/>
</dbReference>
<dbReference type="InterPro" id="IPR016036">
    <property type="entry name" value="Malonyl_transacylase_ACP-bd"/>
</dbReference>
<dbReference type="Pfam" id="PF08240">
    <property type="entry name" value="ADH_N"/>
    <property type="match status" value="1"/>
</dbReference>
<comment type="catalytic activity">
    <reaction evidence="37">
        <text>a fatty acyl-[ACP] + malonyl-[ACP] + H(+) = a 3-oxoacyl-[ACP] + holo-[ACP] + CO2</text>
        <dbReference type="Rhea" id="RHEA:22836"/>
        <dbReference type="Rhea" id="RHEA-COMP:9623"/>
        <dbReference type="Rhea" id="RHEA-COMP:9685"/>
        <dbReference type="Rhea" id="RHEA-COMP:9916"/>
        <dbReference type="Rhea" id="RHEA-COMP:14125"/>
        <dbReference type="ChEBI" id="CHEBI:15378"/>
        <dbReference type="ChEBI" id="CHEBI:16526"/>
        <dbReference type="ChEBI" id="CHEBI:64479"/>
        <dbReference type="ChEBI" id="CHEBI:78449"/>
        <dbReference type="ChEBI" id="CHEBI:78776"/>
        <dbReference type="ChEBI" id="CHEBI:138651"/>
        <dbReference type="EC" id="2.3.1.41"/>
    </reaction>
    <physiologicalReaction direction="left-to-right" evidence="37">
        <dbReference type="Rhea" id="RHEA:22837"/>
    </physiologicalReaction>
</comment>
<evidence type="ECO:0000256" key="24">
    <source>
        <dbReference type="ARBA" id="ARBA00047400"/>
    </source>
</evidence>
<dbReference type="Pfam" id="PF13602">
    <property type="entry name" value="ADH_zinc_N_2"/>
    <property type="match status" value="1"/>
</dbReference>
<dbReference type="InterPro" id="IPR013154">
    <property type="entry name" value="ADH-like_N"/>
</dbReference>
<comment type="catalytic activity">
    <reaction evidence="18">
        <text>(3R)-hydroxyoctadecanoyl-[ACP] = (2E)-octadecenoyl-[ACP] + H2O</text>
        <dbReference type="Rhea" id="RHEA:41924"/>
        <dbReference type="Rhea" id="RHEA-COMP:9654"/>
        <dbReference type="Rhea" id="RHEA-COMP:9655"/>
        <dbReference type="ChEBI" id="CHEBI:15377"/>
        <dbReference type="ChEBI" id="CHEBI:78488"/>
        <dbReference type="ChEBI" id="CHEBI:78489"/>
    </reaction>
    <physiologicalReaction direction="left-to-right" evidence="18">
        <dbReference type="Rhea" id="RHEA:41925"/>
    </physiologicalReaction>
</comment>
<dbReference type="Proteomes" id="UP000320580">
    <property type="component" value="Chromosome"/>
</dbReference>
<evidence type="ECO:0000256" key="32">
    <source>
        <dbReference type="ARBA" id="ARBA00047961"/>
    </source>
</evidence>
<evidence type="ECO:0000256" key="12">
    <source>
        <dbReference type="ARBA" id="ARBA00023332"/>
    </source>
</evidence>
<dbReference type="Pfam" id="PF00109">
    <property type="entry name" value="ketoacyl-synt"/>
    <property type="match status" value="1"/>
</dbReference>
<dbReference type="Gene3D" id="3.40.50.11460">
    <property type="match status" value="1"/>
</dbReference>
<evidence type="ECO:0000256" key="14">
    <source>
        <dbReference type="ARBA" id="ARBA00023373"/>
    </source>
</evidence>
<dbReference type="GO" id="GO:0019171">
    <property type="term" value="F:(3R)-hydroxyacyl-[acyl-carrier-protein] dehydratase activity"/>
    <property type="evidence" value="ECO:0007669"/>
    <property type="project" value="UniProtKB-EC"/>
</dbReference>
<comment type="catalytic activity">
    <reaction evidence="17">
        <text>(3R)-hydroxytetradecanoyl-[ACP] = (2E)-tetradecenoyl-[ACP] + H2O</text>
        <dbReference type="Rhea" id="RHEA:41892"/>
        <dbReference type="Rhea" id="RHEA-COMP:9646"/>
        <dbReference type="Rhea" id="RHEA-COMP:9647"/>
        <dbReference type="ChEBI" id="CHEBI:15377"/>
        <dbReference type="ChEBI" id="CHEBI:78474"/>
        <dbReference type="ChEBI" id="CHEBI:78475"/>
    </reaction>
    <physiologicalReaction direction="left-to-right" evidence="17">
        <dbReference type="Rhea" id="RHEA:41893"/>
    </physiologicalReaction>
</comment>
<dbReference type="InterPro" id="IPR020841">
    <property type="entry name" value="PKS_Beta-ketoAc_synthase_dom"/>
</dbReference>
<feature type="domain" description="Ketosynthase family 3 (KS3)" evidence="55">
    <location>
        <begin position="31"/>
        <end position="455"/>
    </location>
</feature>
<comment type="catalytic activity">
    <reaction evidence="16">
        <text>a (3R)-hydroxyacyl-[ACP] = a (2E)-enoyl-[ACP] + H2O</text>
        <dbReference type="Rhea" id="RHEA:13097"/>
        <dbReference type="Rhea" id="RHEA-COMP:9925"/>
        <dbReference type="Rhea" id="RHEA-COMP:9945"/>
        <dbReference type="ChEBI" id="CHEBI:15377"/>
        <dbReference type="ChEBI" id="CHEBI:78784"/>
        <dbReference type="ChEBI" id="CHEBI:78827"/>
        <dbReference type="EC" id="4.2.1.59"/>
    </reaction>
    <physiologicalReaction direction="left-to-right" evidence="16">
        <dbReference type="Rhea" id="RHEA:13098"/>
    </physiologicalReaction>
</comment>
<dbReference type="InterPro" id="IPR014030">
    <property type="entry name" value="Ketoacyl_synth_N"/>
</dbReference>
<feature type="compositionally biased region" description="Pro residues" evidence="53">
    <location>
        <begin position="456"/>
        <end position="472"/>
    </location>
</feature>
<evidence type="ECO:0000256" key="5">
    <source>
        <dbReference type="ARBA" id="ARBA00022679"/>
    </source>
</evidence>
<dbReference type="InterPro" id="IPR001031">
    <property type="entry name" value="Thioesterase"/>
</dbReference>
<feature type="region of interest" description="C-terminal hotdog fold" evidence="52">
    <location>
        <begin position="1073"/>
        <end position="1211"/>
    </location>
</feature>
<dbReference type="GO" id="GO:0004313">
    <property type="term" value="F:[acyl-carrier-protein] S-acetyltransferase activity"/>
    <property type="evidence" value="ECO:0007669"/>
    <property type="project" value="UniProtKB-EC"/>
</dbReference>
<dbReference type="InterPro" id="IPR009081">
    <property type="entry name" value="PP-bd_ACP"/>
</dbReference>
<dbReference type="GO" id="GO:0004316">
    <property type="term" value="F:3-oxoacyl-[acyl-carrier-protein] reductase (NADPH) activity"/>
    <property type="evidence" value="ECO:0007669"/>
    <property type="project" value="UniProtKB-EC"/>
</dbReference>
<evidence type="ECO:0000313" key="57">
    <source>
        <dbReference type="EMBL" id="QDY80135.1"/>
    </source>
</evidence>
<dbReference type="InterPro" id="IPR006162">
    <property type="entry name" value="Ppantetheine_attach_site"/>
</dbReference>
<dbReference type="InterPro" id="IPR036736">
    <property type="entry name" value="ACP-like_sf"/>
</dbReference>
<dbReference type="GO" id="GO:0004312">
    <property type="term" value="F:fatty acid synthase activity"/>
    <property type="evidence" value="ECO:0007669"/>
    <property type="project" value="TreeGrafter"/>
</dbReference>
<comment type="pathway">
    <text evidence="2">Lipid metabolism.</text>
</comment>
<evidence type="ECO:0000313" key="58">
    <source>
        <dbReference type="Proteomes" id="UP000320580"/>
    </source>
</evidence>
<dbReference type="Gene3D" id="1.10.1200.10">
    <property type="entry name" value="ACP-like"/>
    <property type="match status" value="1"/>
</dbReference>
<evidence type="ECO:0000256" key="19">
    <source>
        <dbReference type="ARBA" id="ARBA00023401"/>
    </source>
</evidence>
<comment type="catalytic activity">
    <reaction evidence="24">
        <text>a (3R)-hydroxyacyl-[ACP] + NADP(+) = a 3-oxoacyl-[ACP] + NADPH + H(+)</text>
        <dbReference type="Rhea" id="RHEA:17397"/>
        <dbReference type="Rhea" id="RHEA-COMP:9916"/>
        <dbReference type="Rhea" id="RHEA-COMP:9945"/>
        <dbReference type="ChEBI" id="CHEBI:15378"/>
        <dbReference type="ChEBI" id="CHEBI:57783"/>
        <dbReference type="ChEBI" id="CHEBI:58349"/>
        <dbReference type="ChEBI" id="CHEBI:78776"/>
        <dbReference type="ChEBI" id="CHEBI:78827"/>
        <dbReference type="EC" id="1.1.1.100"/>
    </reaction>
    <physiologicalReaction direction="right-to-left" evidence="24">
        <dbReference type="Rhea" id="RHEA:17399"/>
    </physiologicalReaction>
</comment>
<protein>
    <submittedName>
        <fullName evidence="57">SDR family NAD(P)-dependent oxidoreductase</fullName>
    </submittedName>
</protein>
<dbReference type="InterPro" id="IPR020802">
    <property type="entry name" value="TesA-like"/>
</dbReference>
<comment type="catalytic activity">
    <reaction evidence="40">
        <text>holo-[ACP] + acetyl-CoA = acetyl-[ACP] + CoA</text>
        <dbReference type="Rhea" id="RHEA:41788"/>
        <dbReference type="Rhea" id="RHEA-COMP:9621"/>
        <dbReference type="Rhea" id="RHEA-COMP:9685"/>
        <dbReference type="ChEBI" id="CHEBI:57287"/>
        <dbReference type="ChEBI" id="CHEBI:57288"/>
        <dbReference type="ChEBI" id="CHEBI:64479"/>
        <dbReference type="ChEBI" id="CHEBI:78446"/>
        <dbReference type="EC" id="2.3.1.38"/>
    </reaction>
    <physiologicalReaction direction="left-to-right" evidence="40">
        <dbReference type="Rhea" id="RHEA:41789"/>
    </physiologicalReaction>
</comment>
<dbReference type="CDD" id="cd05195">
    <property type="entry name" value="enoyl_red"/>
    <property type="match status" value="1"/>
</dbReference>
<comment type="catalytic activity">
    <reaction evidence="35">
        <text>tetradecanoyl-[ACP] + H2O = tetradecanoate + holo-[ACP] + H(+)</text>
        <dbReference type="Rhea" id="RHEA:30123"/>
        <dbReference type="Rhea" id="RHEA-COMP:9648"/>
        <dbReference type="Rhea" id="RHEA-COMP:9685"/>
        <dbReference type="ChEBI" id="CHEBI:15377"/>
        <dbReference type="ChEBI" id="CHEBI:15378"/>
        <dbReference type="ChEBI" id="CHEBI:30807"/>
        <dbReference type="ChEBI" id="CHEBI:64479"/>
        <dbReference type="ChEBI" id="CHEBI:78477"/>
        <dbReference type="EC" id="3.1.2.14"/>
    </reaction>
    <physiologicalReaction direction="left-to-right" evidence="35">
        <dbReference type="Rhea" id="RHEA:30124"/>
    </physiologicalReaction>
</comment>
<name>A0A5B8JEF1_9ACTN</name>
<dbReference type="PROSITE" id="PS00012">
    <property type="entry name" value="PHOSPHOPANTETHEINE"/>
    <property type="match status" value="1"/>
</dbReference>
<dbReference type="InterPro" id="IPR020807">
    <property type="entry name" value="PKS_DH"/>
</dbReference>
<comment type="catalytic activity">
    <reaction evidence="36">
        <text>(2E)-octenoyl-[ACP] + NADPH + H(+) = octanoyl-[ACP] + NADP(+)</text>
        <dbReference type="Rhea" id="RHEA:41848"/>
        <dbReference type="Rhea" id="RHEA-COMP:9635"/>
        <dbReference type="Rhea" id="RHEA-COMP:9636"/>
        <dbReference type="ChEBI" id="CHEBI:15378"/>
        <dbReference type="ChEBI" id="CHEBI:57783"/>
        <dbReference type="ChEBI" id="CHEBI:58349"/>
        <dbReference type="ChEBI" id="CHEBI:78462"/>
        <dbReference type="ChEBI" id="CHEBI:78463"/>
    </reaction>
    <physiologicalReaction direction="left-to-right" evidence="36">
        <dbReference type="Rhea" id="RHEA:41849"/>
    </physiologicalReaction>
</comment>
<comment type="catalytic activity">
    <reaction evidence="41">
        <text>hexadecanoyl-[ACP] + H2O = hexadecanoate + holo-[ACP] + H(+)</text>
        <dbReference type="Rhea" id="RHEA:41932"/>
        <dbReference type="Rhea" id="RHEA-COMP:9652"/>
        <dbReference type="Rhea" id="RHEA-COMP:9685"/>
        <dbReference type="ChEBI" id="CHEBI:7896"/>
        <dbReference type="ChEBI" id="CHEBI:15377"/>
        <dbReference type="ChEBI" id="CHEBI:15378"/>
        <dbReference type="ChEBI" id="CHEBI:64479"/>
        <dbReference type="ChEBI" id="CHEBI:78483"/>
        <dbReference type="EC" id="3.1.2.14"/>
    </reaction>
    <physiologicalReaction direction="left-to-right" evidence="41">
        <dbReference type="Rhea" id="RHEA:41933"/>
    </physiologicalReaction>
</comment>
<evidence type="ECO:0000256" key="43">
    <source>
        <dbReference type="ARBA" id="ARBA00049019"/>
    </source>
</evidence>
<keyword evidence="3" id="KW-0596">Phosphopantetheine</keyword>
<evidence type="ECO:0000256" key="48">
    <source>
        <dbReference type="ARBA" id="ARBA00049422"/>
    </source>
</evidence>
<dbReference type="InterPro" id="IPR001227">
    <property type="entry name" value="Ac_transferase_dom_sf"/>
</dbReference>
<comment type="catalytic activity">
    <reaction evidence="32">
        <text>acetyl-[ACP] + malonyl-[ACP] + H(+) = 3-oxobutanoyl-[ACP] + holo-[ACP] + CO2</text>
        <dbReference type="Rhea" id="RHEA:41800"/>
        <dbReference type="Rhea" id="RHEA-COMP:9621"/>
        <dbReference type="Rhea" id="RHEA-COMP:9623"/>
        <dbReference type="Rhea" id="RHEA-COMP:9625"/>
        <dbReference type="Rhea" id="RHEA-COMP:9685"/>
        <dbReference type="ChEBI" id="CHEBI:15378"/>
        <dbReference type="ChEBI" id="CHEBI:16526"/>
        <dbReference type="ChEBI" id="CHEBI:64479"/>
        <dbReference type="ChEBI" id="CHEBI:78446"/>
        <dbReference type="ChEBI" id="CHEBI:78449"/>
        <dbReference type="ChEBI" id="CHEBI:78450"/>
    </reaction>
    <physiologicalReaction direction="left-to-right" evidence="32">
        <dbReference type="Rhea" id="RHEA:41801"/>
    </physiologicalReaction>
</comment>
<evidence type="ECO:0000256" key="28">
    <source>
        <dbReference type="ARBA" id="ARBA00047578"/>
    </source>
</evidence>
<evidence type="ECO:0000259" key="56">
    <source>
        <dbReference type="PROSITE" id="PS52019"/>
    </source>
</evidence>
<dbReference type="Pfam" id="PF08659">
    <property type="entry name" value="KR"/>
    <property type="match status" value="1"/>
</dbReference>
<dbReference type="InterPro" id="IPR049551">
    <property type="entry name" value="PKS_DH_C"/>
</dbReference>
<comment type="catalytic activity">
    <reaction evidence="46">
        <text>3-oxododecanoyl-[ACP] + NADPH + H(+) = (3R)-hydroxydodecanoyl-[ACP] + NADP(+)</text>
        <dbReference type="Rhea" id="RHEA:41872"/>
        <dbReference type="Rhea" id="RHEA-COMP:9641"/>
        <dbReference type="Rhea" id="RHEA-COMP:9642"/>
        <dbReference type="ChEBI" id="CHEBI:15378"/>
        <dbReference type="ChEBI" id="CHEBI:57783"/>
        <dbReference type="ChEBI" id="CHEBI:58349"/>
        <dbReference type="ChEBI" id="CHEBI:78469"/>
        <dbReference type="ChEBI" id="CHEBI:78470"/>
    </reaction>
    <physiologicalReaction direction="left-to-right" evidence="46">
        <dbReference type="Rhea" id="RHEA:41873"/>
    </physiologicalReaction>
</comment>
<dbReference type="SMART" id="SM00823">
    <property type="entry name" value="PKS_PP"/>
    <property type="match status" value="1"/>
</dbReference>
<comment type="catalytic activity">
    <reaction evidence="29">
        <text>(2E)-hexadecenoyl-[ACP] + NADPH + H(+) = hexadecanoyl-[ACP] + NADP(+)</text>
        <dbReference type="Rhea" id="RHEA:41912"/>
        <dbReference type="Rhea" id="RHEA-COMP:9651"/>
        <dbReference type="Rhea" id="RHEA-COMP:9652"/>
        <dbReference type="ChEBI" id="CHEBI:15378"/>
        <dbReference type="ChEBI" id="CHEBI:57783"/>
        <dbReference type="ChEBI" id="CHEBI:58349"/>
        <dbReference type="ChEBI" id="CHEBI:78481"/>
        <dbReference type="ChEBI" id="CHEBI:78483"/>
    </reaction>
    <physiologicalReaction direction="left-to-right" evidence="29">
        <dbReference type="Rhea" id="RHEA:41913"/>
    </physiologicalReaction>
</comment>
<gene>
    <name evidence="57" type="ORF">FQU76_30590</name>
</gene>
<dbReference type="InterPro" id="IPR020843">
    <property type="entry name" value="ER"/>
</dbReference>
<evidence type="ECO:0000256" key="9">
    <source>
        <dbReference type="ARBA" id="ARBA00023239"/>
    </source>
</evidence>
<evidence type="ECO:0000256" key="40">
    <source>
        <dbReference type="ARBA" id="ARBA00048691"/>
    </source>
</evidence>
<evidence type="ECO:0000256" key="29">
    <source>
        <dbReference type="ARBA" id="ARBA00047810"/>
    </source>
</evidence>
<keyword evidence="5" id="KW-0808">Transferase</keyword>
<comment type="catalytic activity">
    <reaction evidence="43">
        <text>(2E)-octadecenoyl-[ACP] + NADPH + H(+) = octadecanoyl-[ACP] + NADP(+)</text>
        <dbReference type="Rhea" id="RHEA:41928"/>
        <dbReference type="Rhea" id="RHEA-COMP:9655"/>
        <dbReference type="Rhea" id="RHEA-COMP:9656"/>
        <dbReference type="ChEBI" id="CHEBI:15378"/>
        <dbReference type="ChEBI" id="CHEBI:57783"/>
        <dbReference type="ChEBI" id="CHEBI:58349"/>
        <dbReference type="ChEBI" id="CHEBI:78489"/>
        <dbReference type="ChEBI" id="CHEBI:78495"/>
    </reaction>
    <physiologicalReaction direction="left-to-right" evidence="43">
        <dbReference type="Rhea" id="RHEA:41929"/>
    </physiologicalReaction>
</comment>
<evidence type="ECO:0000256" key="51">
    <source>
        <dbReference type="ARBA" id="ARBA00049533"/>
    </source>
</evidence>
<dbReference type="InterPro" id="IPR049552">
    <property type="entry name" value="PKS_DH_N"/>
</dbReference>
<comment type="catalytic activity">
    <reaction evidence="20">
        <text>(3R)-hydroxybutanoyl-[ACP] = (2E)-butenoyl-[ACP] + H2O</text>
        <dbReference type="Rhea" id="RHEA:41808"/>
        <dbReference type="Rhea" id="RHEA-COMP:9626"/>
        <dbReference type="Rhea" id="RHEA-COMP:9627"/>
        <dbReference type="ChEBI" id="CHEBI:15377"/>
        <dbReference type="ChEBI" id="CHEBI:78451"/>
        <dbReference type="ChEBI" id="CHEBI:78453"/>
    </reaction>
    <physiologicalReaction direction="left-to-right" evidence="20">
        <dbReference type="Rhea" id="RHEA:41809"/>
    </physiologicalReaction>
</comment>
<comment type="catalytic activity">
    <reaction evidence="31">
        <text>3-oxobutanoyl-[ACP] + NADPH + H(+) = (3R)-hydroxybutanoyl-[ACP] + NADP(+)</text>
        <dbReference type="Rhea" id="RHEA:41804"/>
        <dbReference type="Rhea" id="RHEA-COMP:9625"/>
        <dbReference type="Rhea" id="RHEA-COMP:9626"/>
        <dbReference type="ChEBI" id="CHEBI:15378"/>
        <dbReference type="ChEBI" id="CHEBI:57783"/>
        <dbReference type="ChEBI" id="CHEBI:58349"/>
        <dbReference type="ChEBI" id="CHEBI:78450"/>
        <dbReference type="ChEBI" id="CHEBI:78451"/>
    </reaction>
    <physiologicalReaction direction="left-to-right" evidence="31">
        <dbReference type="Rhea" id="RHEA:41805"/>
    </physiologicalReaction>
</comment>
<dbReference type="GO" id="GO:0006633">
    <property type="term" value="P:fatty acid biosynthetic process"/>
    <property type="evidence" value="ECO:0007669"/>
    <property type="project" value="TreeGrafter"/>
</dbReference>
<dbReference type="Pfam" id="PF00975">
    <property type="entry name" value="Thioesterase"/>
    <property type="match status" value="1"/>
</dbReference>
<evidence type="ECO:0000256" key="44">
    <source>
        <dbReference type="ARBA" id="ARBA00049109"/>
    </source>
</evidence>
<evidence type="ECO:0000256" key="10">
    <source>
        <dbReference type="ARBA" id="ARBA00023268"/>
    </source>
</evidence>
<comment type="catalytic activity">
    <reaction evidence="14">
        <text>(3R)-hydroxyhexanoyl-[ACP] = (2E)-hexenoyl-[ACP] + H2O</text>
        <dbReference type="Rhea" id="RHEA:41828"/>
        <dbReference type="Rhea" id="RHEA-COMP:9630"/>
        <dbReference type="Rhea" id="RHEA-COMP:9631"/>
        <dbReference type="ChEBI" id="CHEBI:15377"/>
        <dbReference type="ChEBI" id="CHEBI:78457"/>
        <dbReference type="ChEBI" id="CHEBI:78458"/>
    </reaction>
    <physiologicalReaction direction="left-to-right" evidence="14">
        <dbReference type="Rhea" id="RHEA:41829"/>
    </physiologicalReaction>
</comment>
<reference evidence="57 58" key="1">
    <citation type="submission" date="2019-07" db="EMBL/GenBank/DDBJ databases">
        <authorList>
            <person name="Zhu P."/>
        </authorList>
    </citation>
    <scope>NUCLEOTIDE SEQUENCE [LARGE SCALE GENOMIC DNA]</scope>
    <source>
        <strain evidence="57 58">SSL-25</strain>
    </source>
</reference>
<comment type="pathway">
    <text evidence="1">Antibiotic biosynthesis.</text>
</comment>
<evidence type="ECO:0000256" key="17">
    <source>
        <dbReference type="ARBA" id="ARBA00023398"/>
    </source>
</evidence>
<dbReference type="GO" id="GO:0016297">
    <property type="term" value="F:fatty acyl-[ACP] hydrolase activity"/>
    <property type="evidence" value="ECO:0007669"/>
    <property type="project" value="UniProtKB-EC"/>
</dbReference>
<comment type="catalytic activity">
    <reaction evidence="12">
        <text>(3R)-hydroxyoctanoyl-[ACP] = (2E)-octenoyl-[ACP] + H2O</text>
        <dbReference type="Rhea" id="RHEA:41844"/>
        <dbReference type="Rhea" id="RHEA-COMP:9634"/>
        <dbReference type="Rhea" id="RHEA-COMP:9635"/>
        <dbReference type="ChEBI" id="CHEBI:15377"/>
        <dbReference type="ChEBI" id="CHEBI:78461"/>
        <dbReference type="ChEBI" id="CHEBI:78462"/>
    </reaction>
    <physiologicalReaction direction="left-to-right" evidence="12">
        <dbReference type="Rhea" id="RHEA:41845"/>
    </physiologicalReaction>
</comment>
<keyword evidence="4" id="KW-0597">Phosphoprotein</keyword>
<evidence type="ECO:0000256" key="18">
    <source>
        <dbReference type="ARBA" id="ARBA00023399"/>
    </source>
</evidence>
<evidence type="ECO:0000256" key="22">
    <source>
        <dbReference type="ARBA" id="ARBA00047300"/>
    </source>
</evidence>
<dbReference type="Pfam" id="PF16197">
    <property type="entry name" value="KAsynt_C_assoc"/>
    <property type="match status" value="1"/>
</dbReference>
<dbReference type="SUPFAM" id="SSF50129">
    <property type="entry name" value="GroES-like"/>
    <property type="match status" value="1"/>
</dbReference>
<keyword evidence="10" id="KW-0511">Multifunctional enzyme</keyword>
<evidence type="ECO:0000256" key="8">
    <source>
        <dbReference type="ARBA" id="ARBA00023194"/>
    </source>
</evidence>
<dbReference type="SUPFAM" id="SSF55048">
    <property type="entry name" value="Probable ACP-binding domain of malonyl-CoA ACP transacylase"/>
    <property type="match status" value="1"/>
</dbReference>
<comment type="catalytic activity">
    <reaction evidence="50">
        <text>(2E)-decenoyl-[ACP] + NADPH + H(+) = decanoyl-[ACP] + NADP(+)</text>
        <dbReference type="Rhea" id="RHEA:41864"/>
        <dbReference type="Rhea" id="RHEA-COMP:9639"/>
        <dbReference type="Rhea" id="RHEA-COMP:9640"/>
        <dbReference type="ChEBI" id="CHEBI:15378"/>
        <dbReference type="ChEBI" id="CHEBI:57783"/>
        <dbReference type="ChEBI" id="CHEBI:58349"/>
        <dbReference type="ChEBI" id="CHEBI:78467"/>
        <dbReference type="ChEBI" id="CHEBI:78468"/>
    </reaction>
    <physiologicalReaction direction="left-to-right" evidence="50">
        <dbReference type="Rhea" id="RHEA:41865"/>
    </physiologicalReaction>
</comment>
<dbReference type="SUPFAM" id="SSF51735">
    <property type="entry name" value="NAD(P)-binding Rossmann-fold domains"/>
    <property type="match status" value="3"/>
</dbReference>
<comment type="catalytic activity">
    <reaction evidence="45">
        <text>(2E)-tetradecenoyl-[ACP] + NADPH + H(+) = tetradecanoyl-[ACP] + NADP(+)</text>
        <dbReference type="Rhea" id="RHEA:41896"/>
        <dbReference type="Rhea" id="RHEA-COMP:9647"/>
        <dbReference type="Rhea" id="RHEA-COMP:9648"/>
        <dbReference type="ChEBI" id="CHEBI:15378"/>
        <dbReference type="ChEBI" id="CHEBI:57783"/>
        <dbReference type="ChEBI" id="CHEBI:58349"/>
        <dbReference type="ChEBI" id="CHEBI:78475"/>
        <dbReference type="ChEBI" id="CHEBI:78477"/>
    </reaction>
    <physiologicalReaction direction="left-to-right" evidence="45">
        <dbReference type="Rhea" id="RHEA:41897"/>
    </physiologicalReaction>
</comment>
<dbReference type="SMART" id="SM01294">
    <property type="entry name" value="PKS_PP_betabranch"/>
    <property type="match status" value="1"/>
</dbReference>
<dbReference type="Pfam" id="PF22953">
    <property type="entry name" value="SpnB_Rossmann"/>
    <property type="match status" value="1"/>
</dbReference>
<evidence type="ECO:0000256" key="11">
    <source>
        <dbReference type="ARBA" id="ARBA00023315"/>
    </source>
</evidence>
<dbReference type="Gene3D" id="3.40.50.720">
    <property type="entry name" value="NAD(P)-binding Rossmann-like Domain"/>
    <property type="match status" value="1"/>
</dbReference>
<comment type="catalytic activity">
    <reaction evidence="22">
        <text>3-oxooctadecanoyl-[ACP] + NADPH + H(+) = (3R)-hydroxyoctadecanoyl-[ACP] + NADP(+)</text>
        <dbReference type="Rhea" id="RHEA:41920"/>
        <dbReference type="Rhea" id="RHEA-COMP:9653"/>
        <dbReference type="Rhea" id="RHEA-COMP:9654"/>
        <dbReference type="ChEBI" id="CHEBI:15378"/>
        <dbReference type="ChEBI" id="CHEBI:57783"/>
        <dbReference type="ChEBI" id="CHEBI:58349"/>
        <dbReference type="ChEBI" id="CHEBI:78487"/>
        <dbReference type="ChEBI" id="CHEBI:78488"/>
    </reaction>
    <physiologicalReaction direction="left-to-right" evidence="22">
        <dbReference type="Rhea" id="RHEA:41921"/>
    </physiologicalReaction>
</comment>
<comment type="catalytic activity">
    <reaction evidence="30">
        <text>(2E)-hexenoyl-[ACP] + NADPH + H(+) = hexanoyl-[ACP] + NADP(+)</text>
        <dbReference type="Rhea" id="RHEA:41832"/>
        <dbReference type="Rhea" id="RHEA-COMP:9631"/>
        <dbReference type="Rhea" id="RHEA-COMP:9632"/>
        <dbReference type="ChEBI" id="CHEBI:15378"/>
        <dbReference type="ChEBI" id="CHEBI:57783"/>
        <dbReference type="ChEBI" id="CHEBI:58349"/>
        <dbReference type="ChEBI" id="CHEBI:78458"/>
        <dbReference type="ChEBI" id="CHEBI:78459"/>
    </reaction>
    <physiologicalReaction direction="left-to-right" evidence="30">
        <dbReference type="Rhea" id="RHEA:41833"/>
    </physiologicalReaction>
</comment>
<comment type="catalytic activity">
    <reaction evidence="15">
        <text>(3R)-hydroxydecanoyl-[ACP] = (2E)-decenoyl-[ACP] + H2O</text>
        <dbReference type="Rhea" id="RHEA:41860"/>
        <dbReference type="Rhea" id="RHEA-COMP:9638"/>
        <dbReference type="Rhea" id="RHEA-COMP:9639"/>
        <dbReference type="ChEBI" id="CHEBI:15377"/>
        <dbReference type="ChEBI" id="CHEBI:78466"/>
        <dbReference type="ChEBI" id="CHEBI:78467"/>
    </reaction>
    <physiologicalReaction direction="left-to-right" evidence="15">
        <dbReference type="Rhea" id="RHEA:41861"/>
    </physiologicalReaction>
</comment>
<evidence type="ECO:0000256" key="50">
    <source>
        <dbReference type="ARBA" id="ARBA00049521"/>
    </source>
</evidence>
<dbReference type="PANTHER" id="PTHR43775:SF51">
    <property type="entry name" value="INACTIVE PHENOLPHTHIOCEROL SYNTHESIS POLYKETIDE SYNTHASE TYPE I PKS1-RELATED"/>
    <property type="match status" value="1"/>
</dbReference>
<dbReference type="Gene3D" id="3.40.50.1820">
    <property type="entry name" value="alpha/beta hydrolase"/>
    <property type="match status" value="1"/>
</dbReference>
<sequence length="2392" mass="251416">MSTFTTAAPSDDGAAPAGGPREASARPRYQDEPVAVIGMACRFAGGISTPEELWRLVASGGEVIGELPASRGWDLDSLYDTDPRSRGTFSIRQGGFLDDPAGFDARFFGIGPREAAAMHPHQRLVLETAWEACERAGILPGSLRGTGAGSFVGAFHTDYGPRMHEGCDSEGHLLIGSTGVAAGRLSYSLGLEGPATVIDTSCSSGLAAVHLAVRSLRSGECPLALAGGASVHGTPGLLVDFSRQGVLADDGRSRAFGSGARGFGVAEGAAMMVLERLSDARRHGHPVLAVIRGTAWNQDGASQGLSAPSGAAQQRVVREAWADCRLAAGDVDLVEAHGTGTRLGDPVEAGALLATYGQDRPAERPVHVGSVKSNIGHTLAAAGPAGLIKVIQAIRHRTLPKTLHAGTPNPEVDWDSGHLRLLTESIPWPGFGRPRRAGVLSYGVSGTNVHVIVEEAPPPPSAAPRRPVPPAGEPVAPESMRPWILSARTAEALRAQGQRLLTRLREHETLTPVDVGWSLAATRARFEHRAALFGADRERLTAALRRLADGAESPDVVRGTAHAPARTVFVFPGQGSQWPGMAVGLLASSPVFAQRMQECSRALSPHVEWSLTDVLRGAPDAPGLDRVDVVQPVLFAVMVSLAALWRAHGVEPDAVIGHSQGEIAAACVAGALSLADAAKVVALRSRALLELSGTGGMATLALCAEEAGELAARWEGRLSVAAHNSPGSTVVSGDAQALAELLSLCEERGVWARRIAVDYASHSPHVDRLRERLSAELADIRPRPGTLPFCSTVTGGVIETGGLDASYWFRNLRRPVRFAPALESLLRNEHTALVEISPHPVLAMGMQEITETAGSPAAVLSTLRRDDGGMDRFHRALAEAHVHGVPADWTTVFAGTGARPVDLPTYAFQHERFWLDETSGSRPGIAVSGQDASGHPLLGAQTFLADSGQLLLTGRLSRHSHPWLADHAVRGTVLLPGTAFLDLALHAATLLGCDRVGELVLEQPLVLPGNDAVRIQIAAAPSSDGTYTLRVHSRAENAADGTPWTRHASGLLSAGSPAPPTAPSGEPWPPPGAAPVDISDLYPRLPDTGYEYGPAFRNLKAVWRDGDTILAEAALDREQHADAGRFVLHPALLDAVLHALLADFHGGTDGLTLPFSWHDVGLHAAGATRVRARLVPGSDGTVGVTVSDPTGAPVAHAGALVLRPVSEKALRSSAIAETALHRVGWPPKPLGQAGDGACGTDWVWAGSGTALRAVTAGLVSDGPRHPDLTALRQALAAGALFPETAVLVPPVRNGENLTASGVRDLVRETVGQLQAWLADDRRTDTRLLVVTHRAVTTEAGEELRSPGQAALWGLLRSAQNEHPGRFTLADLDGREASFRALPAALATGEPQFALRDGTMRTPRLAPATATAGTAALTPPDLRTPWKLELGTTNTFDGMRPAPAPEADRPLGDGEVRVSVRATGINFRFVLMTLGMVQDRNASFAEAAGVVTGTGPGVTGLASGDRVMGLLPGCTVFATDAITDQRRLLPVPEGWSFPQAATVPVAYLTAHDALVRLVGLKKDAKVLIHAAAGGVGMAAVRLARHLGAEVYATASPAKWDTLRAMGIADTHLASSRTLDFERDFLQRTEGAGVDVVLNCLAKEFINASLRLMPRGGHFIELGKTDPRDPATVANDHPGVVYQVIDLSSADTGRLHTLLTELADLIRQDVVTPLPVVAWDARRAPEAFHHMSQARHTGKNVLITPRTPDPDGTVLITGGTGTLGSLLARHLVTEHGTRHLVLTSRRGLDAPGAARLRDELTSLGARVTIAACDTADRDALRRLLDTVPSTHPLTSVVHAAGVLDDATLASLTPGQVDRVLRPKADAALNLHELTRGMDLSAFVLYSSMAGQLGTGGQANYAAANTFLDALACYRRGQGLPGTSLAWGHWERDSGMTGHLDHADRARMRSQGLRSLTDQDGLALYDAAAQSGEPLLAAAALGLANSSPDSTSPLLRDLVRPRNRPIRPTPNTEPSTTVRLAGLSAEKQRIALLDLVLDRAAAALGHTGRDAVDPDGPFRAAGFDSLGSVQLRNSLNIATGIRLATTAVFDHPTPRKLAEHLTTLLSSTSAPPGTGTGKPDHSVARYHAARRAGDPAGAVTAARSAAETRLAAERHGKTRVAPARPTVLAPGGRAPRIICVPALPAPADPLQYRTLAQYLPPHRGVTVLPLPGYTDGEPLPPTRDALVSTMAETVRKASQGEPYVLLGHSSGGWVAYATAQQLSGHPNPPLGVVLLDTGVGPEITPGLATEVTWRSWQHTGEADLLDTAGLTAMSHYFDLFTAWNPDRPRVPALLVAAETPILGRKAEFPLAPSTTTPGDHLTMMREHAETTAHAVEEWIGRTTTGSTSSGAEPGG</sequence>
<evidence type="ECO:0000256" key="15">
    <source>
        <dbReference type="ARBA" id="ARBA00023388"/>
    </source>
</evidence>
<dbReference type="InterPro" id="IPR055123">
    <property type="entry name" value="SpnB-like_Rossmann"/>
</dbReference>
<evidence type="ECO:0000256" key="38">
    <source>
        <dbReference type="ARBA" id="ARBA00048571"/>
    </source>
</evidence>
<evidence type="ECO:0000256" key="33">
    <source>
        <dbReference type="ARBA" id="ARBA00048051"/>
    </source>
</evidence>
<evidence type="ECO:0000256" key="2">
    <source>
        <dbReference type="ARBA" id="ARBA00005189"/>
    </source>
</evidence>
<evidence type="ECO:0000256" key="21">
    <source>
        <dbReference type="ARBA" id="ARBA00023442"/>
    </source>
</evidence>
<evidence type="ECO:0000256" key="45">
    <source>
        <dbReference type="ARBA" id="ARBA00049171"/>
    </source>
</evidence>
<dbReference type="InterPro" id="IPR020806">
    <property type="entry name" value="PKS_PP-bd"/>
</dbReference>
<organism evidence="57 58">
    <name type="scientific">Streptomyces qinzhouensis</name>
    <dbReference type="NCBI Taxonomy" id="2599401"/>
    <lineage>
        <taxon>Bacteria</taxon>
        <taxon>Bacillati</taxon>
        <taxon>Actinomycetota</taxon>
        <taxon>Actinomycetes</taxon>
        <taxon>Kitasatosporales</taxon>
        <taxon>Streptomycetaceae</taxon>
        <taxon>Streptomyces</taxon>
    </lineage>
</organism>
<dbReference type="InterPro" id="IPR013968">
    <property type="entry name" value="PKS_KR"/>
</dbReference>
<dbReference type="Pfam" id="PF00550">
    <property type="entry name" value="PP-binding"/>
    <property type="match status" value="1"/>
</dbReference>
<feature type="active site" description="Proton donor; for dehydratase activity" evidence="52">
    <location>
        <position position="1134"/>
    </location>
</feature>
<keyword evidence="8" id="KW-0045">Antibiotic biosynthesis</keyword>
<dbReference type="InterPro" id="IPR049900">
    <property type="entry name" value="PKS_mFAS_DH"/>
</dbReference>
<dbReference type="FunFam" id="3.40.47.10:FF:000019">
    <property type="entry name" value="Polyketide synthase type I"/>
    <property type="match status" value="1"/>
</dbReference>
<comment type="catalytic activity">
    <reaction evidence="28">
        <text>dodecanoyl-[ACP] + malonyl-[ACP] + H(+) = 3-oxotetradecanoyl-[ACP] + holo-[ACP] + CO2</text>
        <dbReference type="Rhea" id="RHEA:41884"/>
        <dbReference type="Rhea" id="RHEA-COMP:9623"/>
        <dbReference type="Rhea" id="RHEA-COMP:9644"/>
        <dbReference type="Rhea" id="RHEA-COMP:9645"/>
        <dbReference type="Rhea" id="RHEA-COMP:9685"/>
        <dbReference type="ChEBI" id="CHEBI:15378"/>
        <dbReference type="ChEBI" id="CHEBI:16526"/>
        <dbReference type="ChEBI" id="CHEBI:64479"/>
        <dbReference type="ChEBI" id="CHEBI:65264"/>
        <dbReference type="ChEBI" id="CHEBI:78449"/>
        <dbReference type="ChEBI" id="CHEBI:78473"/>
    </reaction>
    <physiologicalReaction direction="left-to-right" evidence="28">
        <dbReference type="Rhea" id="RHEA:41885"/>
    </physiologicalReaction>
</comment>
<keyword evidence="58" id="KW-1185">Reference proteome</keyword>
<dbReference type="InterPro" id="IPR016035">
    <property type="entry name" value="Acyl_Trfase/lysoPLipase"/>
</dbReference>
<dbReference type="InterPro" id="IPR011032">
    <property type="entry name" value="GroES-like_sf"/>
</dbReference>
<dbReference type="InterPro" id="IPR014043">
    <property type="entry name" value="Acyl_transferase_dom"/>
</dbReference>
<dbReference type="InterPro" id="IPR016039">
    <property type="entry name" value="Thiolase-like"/>
</dbReference>
<keyword evidence="7" id="KW-0663">Pyridoxal phosphate</keyword>
<evidence type="ECO:0000256" key="42">
    <source>
        <dbReference type="ARBA" id="ARBA00048935"/>
    </source>
</evidence>
<evidence type="ECO:0000256" key="20">
    <source>
        <dbReference type="ARBA" id="ARBA00023402"/>
    </source>
</evidence>
<evidence type="ECO:0000256" key="53">
    <source>
        <dbReference type="SAM" id="MobiDB-lite"/>
    </source>
</evidence>
<evidence type="ECO:0000256" key="25">
    <source>
        <dbReference type="ARBA" id="ARBA00047440"/>
    </source>
</evidence>
<comment type="catalytic activity">
    <reaction evidence="34">
        <text>(2E)-dodecenoyl-[ACP] + NADPH + H(+) = dodecanoyl-[ACP] + NADP(+)</text>
        <dbReference type="Rhea" id="RHEA:41880"/>
        <dbReference type="Rhea" id="RHEA-COMP:9643"/>
        <dbReference type="Rhea" id="RHEA-COMP:9644"/>
        <dbReference type="ChEBI" id="CHEBI:15378"/>
        <dbReference type="ChEBI" id="CHEBI:57783"/>
        <dbReference type="ChEBI" id="CHEBI:58349"/>
        <dbReference type="ChEBI" id="CHEBI:65264"/>
        <dbReference type="ChEBI" id="CHEBI:78472"/>
    </reaction>
    <physiologicalReaction direction="left-to-right" evidence="34">
        <dbReference type="Rhea" id="RHEA:41881"/>
    </physiologicalReaction>
</comment>
<dbReference type="Pfam" id="PF14765">
    <property type="entry name" value="PS-DH"/>
    <property type="match status" value="1"/>
</dbReference>
<dbReference type="InterPro" id="IPR029058">
    <property type="entry name" value="AB_hydrolase_fold"/>
</dbReference>
<dbReference type="Gene3D" id="3.40.366.10">
    <property type="entry name" value="Malonyl-Coenzyme A Acyl Carrier Protein, domain 2"/>
    <property type="match status" value="1"/>
</dbReference>
<evidence type="ECO:0000256" key="39">
    <source>
        <dbReference type="ARBA" id="ARBA00048650"/>
    </source>
</evidence>
<dbReference type="SMART" id="SM00822">
    <property type="entry name" value="PKS_KR"/>
    <property type="match status" value="1"/>
</dbReference>
<comment type="catalytic activity">
    <reaction evidence="48">
        <text>3-oxooctanoyl-[ACP] + NADPH + H(+) = (3R)-hydroxyoctanoyl-[ACP] + NADP(+)</text>
        <dbReference type="Rhea" id="RHEA:41840"/>
        <dbReference type="Rhea" id="RHEA-COMP:9633"/>
        <dbReference type="Rhea" id="RHEA-COMP:9634"/>
        <dbReference type="ChEBI" id="CHEBI:15378"/>
        <dbReference type="ChEBI" id="CHEBI:57783"/>
        <dbReference type="ChEBI" id="CHEBI:58349"/>
        <dbReference type="ChEBI" id="CHEBI:78460"/>
        <dbReference type="ChEBI" id="CHEBI:78461"/>
    </reaction>
    <physiologicalReaction direction="left-to-right" evidence="48">
        <dbReference type="Rhea" id="RHEA:41841"/>
    </physiologicalReaction>
</comment>
<evidence type="ECO:0000256" key="52">
    <source>
        <dbReference type="PROSITE-ProRule" id="PRU01363"/>
    </source>
</evidence>
<dbReference type="InterPro" id="IPR057326">
    <property type="entry name" value="KR_dom"/>
</dbReference>
<evidence type="ECO:0000256" key="31">
    <source>
        <dbReference type="ARBA" id="ARBA00047953"/>
    </source>
</evidence>
<dbReference type="PANTHER" id="PTHR43775">
    <property type="entry name" value="FATTY ACID SYNTHASE"/>
    <property type="match status" value="1"/>
</dbReference>
<accession>A0A5B8JEF1</accession>
<dbReference type="EMBL" id="CP042266">
    <property type="protein sequence ID" value="QDY80135.1"/>
    <property type="molecule type" value="Genomic_DNA"/>
</dbReference>
<evidence type="ECO:0000256" key="13">
    <source>
        <dbReference type="ARBA" id="ARBA00023351"/>
    </source>
</evidence>
<feature type="region of interest" description="Disordered" evidence="53">
    <location>
        <begin position="1038"/>
        <end position="1075"/>
    </location>
</feature>
<dbReference type="Gene3D" id="3.90.180.10">
    <property type="entry name" value="Medium-chain alcohol dehydrogenases, catalytic domain"/>
    <property type="match status" value="1"/>
</dbReference>
<dbReference type="Pfam" id="PF02801">
    <property type="entry name" value="Ketoacyl-synt_C"/>
    <property type="match status" value="1"/>
</dbReference>
<feature type="region of interest" description="Disordered" evidence="53">
    <location>
        <begin position="456"/>
        <end position="475"/>
    </location>
</feature>
<evidence type="ECO:0000256" key="6">
    <source>
        <dbReference type="ARBA" id="ARBA00022799"/>
    </source>
</evidence>
<dbReference type="SUPFAM" id="SSF53901">
    <property type="entry name" value="Thiolase-like"/>
    <property type="match status" value="1"/>
</dbReference>
<feature type="region of interest" description="N-terminal hotdog fold" evidence="52">
    <location>
        <begin position="935"/>
        <end position="1059"/>
    </location>
</feature>
<evidence type="ECO:0000256" key="26">
    <source>
        <dbReference type="ARBA" id="ARBA00047451"/>
    </source>
</evidence>
<evidence type="ECO:0000256" key="35">
    <source>
        <dbReference type="ARBA" id="ARBA00048289"/>
    </source>
</evidence>
<keyword evidence="11" id="KW-0012">Acyltransferase</keyword>
<evidence type="ECO:0000256" key="4">
    <source>
        <dbReference type="ARBA" id="ARBA00022553"/>
    </source>
</evidence>
<dbReference type="KEGG" id="sqz:FQU76_30590"/>
<evidence type="ECO:0000259" key="54">
    <source>
        <dbReference type="PROSITE" id="PS50075"/>
    </source>
</evidence>
<evidence type="ECO:0000256" key="36">
    <source>
        <dbReference type="ARBA" id="ARBA00048420"/>
    </source>
</evidence>
<comment type="function">
    <text evidence="21">Fatty acid synthetase is a multifunctional enzyme that catalyzes the de novo biosynthesis of long-chain saturated fatty acids starting from acetyl-CoA and malonyl-CoA in the presence of NADPH. This multifunctional protein contains 7 catalytic activities and a site for the binding of the prosthetic group 4'-phosphopantetheine of the acyl carrier protein ([ACP]) domain.</text>
</comment>
<feature type="region of interest" description="Disordered" evidence="53">
    <location>
        <begin position="1432"/>
        <end position="1451"/>
    </location>
</feature>
<evidence type="ECO:0000256" key="16">
    <source>
        <dbReference type="ARBA" id="ARBA00023394"/>
    </source>
</evidence>
<comment type="catalytic activity">
    <reaction evidence="51">
        <text>octanoyl-[ACP] + malonyl-[ACP] + H(+) = 3-oxodecanoyl-[ACP] + holo-[ACP] + CO2</text>
        <dbReference type="Rhea" id="RHEA:41852"/>
        <dbReference type="Rhea" id="RHEA-COMP:9623"/>
        <dbReference type="Rhea" id="RHEA-COMP:9636"/>
        <dbReference type="Rhea" id="RHEA-COMP:9637"/>
        <dbReference type="Rhea" id="RHEA-COMP:9685"/>
        <dbReference type="ChEBI" id="CHEBI:15378"/>
        <dbReference type="ChEBI" id="CHEBI:16526"/>
        <dbReference type="ChEBI" id="CHEBI:64479"/>
        <dbReference type="ChEBI" id="CHEBI:78449"/>
        <dbReference type="ChEBI" id="CHEBI:78463"/>
        <dbReference type="ChEBI" id="CHEBI:78464"/>
    </reaction>
    <physiologicalReaction direction="left-to-right" evidence="51">
        <dbReference type="Rhea" id="RHEA:41853"/>
    </physiologicalReaction>
</comment>
<evidence type="ECO:0000256" key="23">
    <source>
        <dbReference type="ARBA" id="ARBA00047394"/>
    </source>
</evidence>
<comment type="catalytic activity">
    <reaction evidence="19">
        <text>(3R)-hydroxyhexadecanoyl-[ACP] = (2E)-hexadecenoyl-[ACP] + H2O</text>
        <dbReference type="Rhea" id="RHEA:41908"/>
        <dbReference type="Rhea" id="RHEA-COMP:9650"/>
        <dbReference type="Rhea" id="RHEA-COMP:9651"/>
        <dbReference type="ChEBI" id="CHEBI:15377"/>
        <dbReference type="ChEBI" id="CHEBI:78480"/>
        <dbReference type="ChEBI" id="CHEBI:78481"/>
    </reaction>
    <physiologicalReaction direction="left-to-right" evidence="19">
        <dbReference type="Rhea" id="RHEA:41909"/>
    </physiologicalReaction>
</comment>
<dbReference type="InterPro" id="IPR032821">
    <property type="entry name" value="PKS_assoc"/>
</dbReference>
<dbReference type="SUPFAM" id="SSF52151">
    <property type="entry name" value="FabD/lysophospholipase-like"/>
    <property type="match status" value="1"/>
</dbReference>
<keyword evidence="9" id="KW-0456">Lyase</keyword>
<evidence type="ECO:0000256" key="1">
    <source>
        <dbReference type="ARBA" id="ARBA00004792"/>
    </source>
</evidence>
<dbReference type="InterPro" id="IPR042104">
    <property type="entry name" value="PKS_dehydratase_sf"/>
</dbReference>
<dbReference type="PROSITE" id="PS52019">
    <property type="entry name" value="PKS_MFAS_DH"/>
    <property type="match status" value="1"/>
</dbReference>
<evidence type="ECO:0000256" key="27">
    <source>
        <dbReference type="ARBA" id="ARBA00047500"/>
    </source>
</evidence>
<dbReference type="SMART" id="SM00825">
    <property type="entry name" value="PKS_KS"/>
    <property type="match status" value="1"/>
</dbReference>